<organism evidence="2 3">
    <name type="scientific">Blattamonas nauphoetae</name>
    <dbReference type="NCBI Taxonomy" id="2049346"/>
    <lineage>
        <taxon>Eukaryota</taxon>
        <taxon>Metamonada</taxon>
        <taxon>Preaxostyla</taxon>
        <taxon>Oxymonadida</taxon>
        <taxon>Blattamonas</taxon>
    </lineage>
</organism>
<accession>A0ABQ9X803</accession>
<protein>
    <submittedName>
        <fullName evidence="2">Uncharacterized protein</fullName>
    </submittedName>
</protein>
<evidence type="ECO:0000313" key="2">
    <source>
        <dbReference type="EMBL" id="KAK2948058.1"/>
    </source>
</evidence>
<name>A0ABQ9X803_9EUKA</name>
<keyword evidence="3" id="KW-1185">Reference proteome</keyword>
<gene>
    <name evidence="2" type="ORF">BLNAU_17005</name>
</gene>
<evidence type="ECO:0000313" key="3">
    <source>
        <dbReference type="Proteomes" id="UP001281761"/>
    </source>
</evidence>
<evidence type="ECO:0000256" key="1">
    <source>
        <dbReference type="SAM" id="SignalP"/>
    </source>
</evidence>
<proteinExistence type="predicted"/>
<dbReference type="EMBL" id="JARBJD010000185">
    <property type="protein sequence ID" value="KAK2948058.1"/>
    <property type="molecule type" value="Genomic_DNA"/>
</dbReference>
<comment type="caution">
    <text evidence="2">The sequence shown here is derived from an EMBL/GenBank/DDBJ whole genome shotgun (WGS) entry which is preliminary data.</text>
</comment>
<feature type="signal peptide" evidence="1">
    <location>
        <begin position="1"/>
        <end position="16"/>
    </location>
</feature>
<reference evidence="2 3" key="1">
    <citation type="journal article" date="2022" name="bioRxiv">
        <title>Genomics of Preaxostyla Flagellates Illuminates Evolutionary Transitions and the Path Towards Mitochondrial Loss.</title>
        <authorList>
            <person name="Novak L.V.F."/>
            <person name="Treitli S.C."/>
            <person name="Pyrih J."/>
            <person name="Halakuc P."/>
            <person name="Pipaliya S.V."/>
            <person name="Vacek V."/>
            <person name="Brzon O."/>
            <person name="Soukal P."/>
            <person name="Eme L."/>
            <person name="Dacks J.B."/>
            <person name="Karnkowska A."/>
            <person name="Elias M."/>
            <person name="Hampl V."/>
        </authorList>
    </citation>
    <scope>NUCLEOTIDE SEQUENCE [LARGE SCALE GENOMIC DNA]</scope>
    <source>
        <strain evidence="2">NAU3</strain>
        <tissue evidence="2">Gut</tissue>
    </source>
</reference>
<sequence>MPVFLLLFHIVHCVFEHYQDFDVVYEKKVAERNSGSNSELIHLSFNDDFYWTNGIGIVSKSVELHGNKTWLTHRTNVRNERNDNTDEITIQPTTKLNHPERWMMEVWNSSLTMRSFGLDAGMAGTTICLVVGSSVEVIDGEILSNLECSGFVLADAERSGSSRIVIVGSTHKSSTPNVVLPLVGRGHGQLTKNNEEWKCDGEGCSCVRIEREEIIGVGLSFDSTHFPLGTGPLFSFAENSLSEKGIGIVGEVSTELRSSSVSNVTSTFGIGKGKKMGMGSCVWERVVGSRISGSTNHDMGTALCGARFGFNVACLNTSFSSKI</sequence>
<keyword evidence="1" id="KW-0732">Signal</keyword>
<dbReference type="Proteomes" id="UP001281761">
    <property type="component" value="Unassembled WGS sequence"/>
</dbReference>
<feature type="chain" id="PRO_5047367742" evidence="1">
    <location>
        <begin position="17"/>
        <end position="323"/>
    </location>
</feature>